<feature type="non-terminal residue" evidence="7">
    <location>
        <position position="93"/>
    </location>
</feature>
<evidence type="ECO:0000256" key="4">
    <source>
        <dbReference type="ARBA" id="ARBA00023002"/>
    </source>
</evidence>
<dbReference type="Gene3D" id="3.60.130.30">
    <property type="match status" value="1"/>
</dbReference>
<evidence type="ECO:0000313" key="7">
    <source>
        <dbReference type="EMBL" id="KZV80149.1"/>
    </source>
</evidence>
<keyword evidence="5" id="KW-0408">Iron</keyword>
<dbReference type="EMBL" id="KV426516">
    <property type="protein sequence ID" value="KZV80149.1"/>
    <property type="molecule type" value="Genomic_DNA"/>
</dbReference>
<comment type="cofactor">
    <cofactor evidence="1">
        <name>Fe(2+)</name>
        <dbReference type="ChEBI" id="CHEBI:29033"/>
    </cofactor>
</comment>
<keyword evidence="8" id="KW-1185">Reference proteome</keyword>
<dbReference type="OrthoDB" id="2948070at2759"/>
<reference evidence="7 8" key="1">
    <citation type="journal article" date="2016" name="Mol. Biol. Evol.">
        <title>Comparative Genomics of Early-Diverging Mushroom-Forming Fungi Provides Insights into the Origins of Lignocellulose Decay Capabilities.</title>
        <authorList>
            <person name="Nagy L.G."/>
            <person name="Riley R."/>
            <person name="Tritt A."/>
            <person name="Adam C."/>
            <person name="Daum C."/>
            <person name="Floudas D."/>
            <person name="Sun H."/>
            <person name="Yadav J.S."/>
            <person name="Pangilinan J."/>
            <person name="Larsson K.H."/>
            <person name="Matsuura K."/>
            <person name="Barry K."/>
            <person name="Labutti K."/>
            <person name="Kuo R."/>
            <person name="Ohm R.A."/>
            <person name="Bhattacharya S.S."/>
            <person name="Shirouzu T."/>
            <person name="Yoshinaga Y."/>
            <person name="Martin F.M."/>
            <person name="Grigoriev I.V."/>
            <person name="Hibbett D.S."/>
        </authorList>
    </citation>
    <scope>NUCLEOTIDE SEQUENCE [LARGE SCALE GENOMIC DNA]</scope>
    <source>
        <strain evidence="7 8">HHB12029</strain>
    </source>
</reference>
<proteinExistence type="predicted"/>
<keyword evidence="3" id="KW-0223">Dioxygenase</keyword>
<keyword evidence="2" id="KW-0479">Metal-binding</keyword>
<dbReference type="AlphaFoldDB" id="A0A165Z7M9"/>
<dbReference type="Pfam" id="PF12851">
    <property type="entry name" value="Tet_JBP"/>
    <property type="match status" value="1"/>
</dbReference>
<dbReference type="GO" id="GO:0051213">
    <property type="term" value="F:dioxygenase activity"/>
    <property type="evidence" value="ECO:0007669"/>
    <property type="project" value="UniProtKB-KW"/>
</dbReference>
<keyword evidence="4" id="KW-0560">Oxidoreductase</keyword>
<protein>
    <recommendedName>
        <fullName evidence="6">2OGFeDO JBP1/TET oxygenase domain-containing protein</fullName>
    </recommendedName>
</protein>
<dbReference type="GO" id="GO:0046872">
    <property type="term" value="F:metal ion binding"/>
    <property type="evidence" value="ECO:0007669"/>
    <property type="project" value="UniProtKB-KW"/>
</dbReference>
<gene>
    <name evidence="7" type="ORF">EXIGLDRAFT_572563</name>
</gene>
<evidence type="ECO:0000259" key="6">
    <source>
        <dbReference type="Pfam" id="PF12851"/>
    </source>
</evidence>
<feature type="domain" description="2OGFeDO JBP1/TET oxygenase" evidence="6">
    <location>
        <begin position="1"/>
        <end position="82"/>
    </location>
</feature>
<evidence type="ECO:0000256" key="5">
    <source>
        <dbReference type="ARBA" id="ARBA00023004"/>
    </source>
</evidence>
<name>A0A165Z7M9_EXIGL</name>
<organism evidence="7 8">
    <name type="scientific">Exidia glandulosa HHB12029</name>
    <dbReference type="NCBI Taxonomy" id="1314781"/>
    <lineage>
        <taxon>Eukaryota</taxon>
        <taxon>Fungi</taxon>
        <taxon>Dikarya</taxon>
        <taxon>Basidiomycota</taxon>
        <taxon>Agaricomycotina</taxon>
        <taxon>Agaricomycetes</taxon>
        <taxon>Auriculariales</taxon>
        <taxon>Exidiaceae</taxon>
        <taxon>Exidia</taxon>
    </lineage>
</organism>
<evidence type="ECO:0000256" key="1">
    <source>
        <dbReference type="ARBA" id="ARBA00001954"/>
    </source>
</evidence>
<sequence length="93" mass="10421">FHGRSLIYNRATPPHVDAKDPPQNLTPVLTLGEYDEGWLHVPDLGLEIKYLPGTLVMLRGALLSHSVTYKGGQRISIAHFMHMYMFDEVGFAA</sequence>
<evidence type="ECO:0000256" key="3">
    <source>
        <dbReference type="ARBA" id="ARBA00022964"/>
    </source>
</evidence>
<accession>A0A165Z7M9</accession>
<evidence type="ECO:0000256" key="2">
    <source>
        <dbReference type="ARBA" id="ARBA00022723"/>
    </source>
</evidence>
<dbReference type="InParanoid" id="A0A165Z7M9"/>
<evidence type="ECO:0000313" key="8">
    <source>
        <dbReference type="Proteomes" id="UP000077266"/>
    </source>
</evidence>
<dbReference type="Proteomes" id="UP000077266">
    <property type="component" value="Unassembled WGS sequence"/>
</dbReference>
<dbReference type="InterPro" id="IPR024779">
    <property type="entry name" value="2OGFeDO_JBP1/TET_oxygenase_dom"/>
</dbReference>
<feature type="non-terminal residue" evidence="7">
    <location>
        <position position="1"/>
    </location>
</feature>